<dbReference type="STRING" id="265072.Mfla_2033"/>
<evidence type="ECO:0000256" key="5">
    <source>
        <dbReference type="ARBA" id="ARBA00023239"/>
    </source>
</evidence>
<dbReference type="Gene3D" id="3.90.1150.170">
    <property type="match status" value="1"/>
</dbReference>
<evidence type="ECO:0000256" key="2">
    <source>
        <dbReference type="ARBA" id="ARBA00009533"/>
    </source>
</evidence>
<dbReference type="Gene3D" id="3.40.640.10">
    <property type="entry name" value="Type I PLP-dependent aspartate aminotransferase-like (Major domain)"/>
    <property type="match status" value="1"/>
</dbReference>
<evidence type="ECO:0000256" key="1">
    <source>
        <dbReference type="ARBA" id="ARBA00001933"/>
    </source>
</evidence>
<dbReference type="GO" id="GO:0016831">
    <property type="term" value="F:carboxy-lyase activity"/>
    <property type="evidence" value="ECO:0007669"/>
    <property type="project" value="UniProtKB-KW"/>
</dbReference>
<feature type="modified residue" description="N6-(pyridoxal phosphate)lysine" evidence="6">
    <location>
        <position position="304"/>
    </location>
</feature>
<keyword evidence="5 7" id="KW-0456">Lyase</keyword>
<dbReference type="AlphaFoldDB" id="Q1GZN7"/>
<dbReference type="eggNOG" id="COG0076">
    <property type="taxonomic scope" value="Bacteria"/>
</dbReference>
<dbReference type="KEGG" id="mfa:Mfla_2033"/>
<dbReference type="HOGENOM" id="CLU_011856_0_4_4"/>
<dbReference type="GO" id="GO:0030170">
    <property type="term" value="F:pyridoxal phosphate binding"/>
    <property type="evidence" value="ECO:0007669"/>
    <property type="project" value="InterPro"/>
</dbReference>
<dbReference type="InterPro" id="IPR010977">
    <property type="entry name" value="Aromatic_deC"/>
</dbReference>
<dbReference type="PANTHER" id="PTHR45677:SF8">
    <property type="entry name" value="CYSTEINE SULFINIC ACID DECARBOXYLASE"/>
    <property type="match status" value="1"/>
</dbReference>
<name>Q1GZN7_METFK</name>
<proteinExistence type="inferred from homology"/>
<evidence type="ECO:0000256" key="4">
    <source>
        <dbReference type="ARBA" id="ARBA00022898"/>
    </source>
</evidence>
<dbReference type="GO" id="GO:0005737">
    <property type="term" value="C:cytoplasm"/>
    <property type="evidence" value="ECO:0007669"/>
    <property type="project" value="TreeGrafter"/>
</dbReference>
<evidence type="ECO:0000256" key="6">
    <source>
        <dbReference type="PIRSR" id="PIRSR602129-50"/>
    </source>
</evidence>
<evidence type="ECO:0000313" key="9">
    <source>
        <dbReference type="Proteomes" id="UP000002440"/>
    </source>
</evidence>
<sequence length="490" mass="53156">MTLSGVDQLFDPEQFRASGHALIDMLTDRLAQELNGDANLIEWQPPLEAEQAWQQTMPEHPDLSPEAFTRWIQQAILPRNLAMHHPHSMAHQAAPPLPMAALSELVSALCNQAMAVYETGPGATLIERQVIRWLNIFIGWPQGAGLLTSGGSLANLTALLAARQQMGAGIWHQGVGAAPRMRVLASALSHYSISRAAGIMGLGADAVIPVAVDGEGRMSIDALIQAHDGCTARQEQVMAVVATAGCTATGSIDPLQAIGEFCRARGLWMHVDAAHGASALLSKTHRTKLNGMAMADSVTWDTHKLLYMPAAASALLFRDDASSYQAFSQRASYLFHEEDDAETLSFNTSYRTLECTKRMMGLKLLTAFKLYGRQGMAALVEHVFSLAEEFAGLVADAPDFELLMLPQTNIVCFRYLGNAALDATALDTLQTNIRTTLLEQGLFHLSQANVGGKTWLRCTLMNPYTRAPHQEALLDNIRLAGNRLLASSTT</sequence>
<evidence type="ECO:0000256" key="3">
    <source>
        <dbReference type="ARBA" id="ARBA00022793"/>
    </source>
</evidence>
<evidence type="ECO:0000256" key="7">
    <source>
        <dbReference type="RuleBase" id="RU000382"/>
    </source>
</evidence>
<dbReference type="Pfam" id="PF00282">
    <property type="entry name" value="Pyridoxal_deC"/>
    <property type="match status" value="1"/>
</dbReference>
<dbReference type="InterPro" id="IPR015424">
    <property type="entry name" value="PyrdxlP-dep_Trfase"/>
</dbReference>
<accession>Q1GZN7</accession>
<comment type="cofactor">
    <cofactor evidence="1 6 7">
        <name>pyridoxal 5'-phosphate</name>
        <dbReference type="ChEBI" id="CHEBI:597326"/>
    </cofactor>
</comment>
<keyword evidence="3" id="KW-0210">Decarboxylase</keyword>
<protein>
    <submittedName>
        <fullName evidence="8">Pyridoxal-dependent decarboxylase</fullName>
    </submittedName>
</protein>
<dbReference type="PRINTS" id="PR00800">
    <property type="entry name" value="YHDCRBOXLASE"/>
</dbReference>
<gene>
    <name evidence="8" type="ordered locus">Mfla_2033</name>
</gene>
<dbReference type="GO" id="GO:0019752">
    <property type="term" value="P:carboxylic acid metabolic process"/>
    <property type="evidence" value="ECO:0007669"/>
    <property type="project" value="InterPro"/>
</dbReference>
<dbReference type="Proteomes" id="UP000002440">
    <property type="component" value="Chromosome"/>
</dbReference>
<organism evidence="8 9">
    <name type="scientific">Methylobacillus flagellatus (strain ATCC 51484 / DSM 6875 / VKM B-1610 / KT)</name>
    <dbReference type="NCBI Taxonomy" id="265072"/>
    <lineage>
        <taxon>Bacteria</taxon>
        <taxon>Pseudomonadati</taxon>
        <taxon>Pseudomonadota</taxon>
        <taxon>Betaproteobacteria</taxon>
        <taxon>Nitrosomonadales</taxon>
        <taxon>Methylophilaceae</taxon>
        <taxon>Methylobacillus</taxon>
    </lineage>
</organism>
<dbReference type="EMBL" id="CP000284">
    <property type="protein sequence ID" value="ABE50300.1"/>
    <property type="molecule type" value="Genomic_DNA"/>
</dbReference>
<evidence type="ECO:0000313" key="8">
    <source>
        <dbReference type="EMBL" id="ABE50300.1"/>
    </source>
</evidence>
<dbReference type="OrthoDB" id="9803665at2"/>
<comment type="similarity">
    <text evidence="2 7">Belongs to the group II decarboxylase family.</text>
</comment>
<dbReference type="GO" id="GO:0006520">
    <property type="term" value="P:amino acid metabolic process"/>
    <property type="evidence" value="ECO:0007669"/>
    <property type="project" value="InterPro"/>
</dbReference>
<keyword evidence="9" id="KW-1185">Reference proteome</keyword>
<dbReference type="PANTHER" id="PTHR45677">
    <property type="entry name" value="GLUTAMATE DECARBOXYLASE-RELATED"/>
    <property type="match status" value="1"/>
</dbReference>
<reference evidence="8 9" key="1">
    <citation type="submission" date="2006-03" db="EMBL/GenBank/DDBJ databases">
        <title>Complete sequence of Methylobacillus flagellatus KT.</title>
        <authorList>
            <consortium name="US DOE Joint Genome Institute"/>
            <person name="Copeland A."/>
            <person name="Lucas S."/>
            <person name="Lapidus A."/>
            <person name="Barry K."/>
            <person name="Detter J.C."/>
            <person name="Glavina del Rio T."/>
            <person name="Hammon N."/>
            <person name="Israni S."/>
            <person name="Dalin E."/>
            <person name="Tice H."/>
            <person name="Pitluck S."/>
            <person name="Brettin T."/>
            <person name="Bruce D."/>
            <person name="Han C."/>
            <person name="Tapia R."/>
            <person name="Saunders E."/>
            <person name="Gilna P."/>
            <person name="Schmutz J."/>
            <person name="Larimer F."/>
            <person name="Land M."/>
            <person name="Kyrpides N."/>
            <person name="Anderson I."/>
            <person name="Richardson P."/>
        </authorList>
    </citation>
    <scope>NUCLEOTIDE SEQUENCE [LARGE SCALE GENOMIC DNA]</scope>
    <source>
        <strain evidence="9">KT / ATCC 51484 / DSM 6875</strain>
    </source>
</reference>
<dbReference type="InterPro" id="IPR015421">
    <property type="entry name" value="PyrdxlP-dep_Trfase_major"/>
</dbReference>
<dbReference type="SUPFAM" id="SSF53383">
    <property type="entry name" value="PLP-dependent transferases"/>
    <property type="match status" value="1"/>
</dbReference>
<dbReference type="InterPro" id="IPR002129">
    <property type="entry name" value="PyrdxlP-dep_de-COase"/>
</dbReference>
<keyword evidence="4 6" id="KW-0663">Pyridoxal phosphate</keyword>